<evidence type="ECO:0000256" key="3">
    <source>
        <dbReference type="ARBA" id="ARBA00023015"/>
    </source>
</evidence>
<evidence type="ECO:0000259" key="7">
    <source>
        <dbReference type="PROSITE" id="PS50048"/>
    </source>
</evidence>
<dbReference type="CDD" id="cd00067">
    <property type="entry name" value="GAL4"/>
    <property type="match status" value="1"/>
</dbReference>
<dbReference type="EMBL" id="JAGMUV010000024">
    <property type="protein sequence ID" value="KAH7121582.1"/>
    <property type="molecule type" value="Genomic_DNA"/>
</dbReference>
<dbReference type="GO" id="GO:0008270">
    <property type="term" value="F:zinc ion binding"/>
    <property type="evidence" value="ECO:0007669"/>
    <property type="project" value="InterPro"/>
</dbReference>
<dbReference type="OrthoDB" id="3862662at2759"/>
<dbReference type="InterPro" id="IPR001138">
    <property type="entry name" value="Zn2Cys6_DnaBD"/>
</dbReference>
<comment type="caution">
    <text evidence="8">The sequence shown here is derived from an EMBL/GenBank/DDBJ whole genome shotgun (WGS) entry which is preliminary data.</text>
</comment>
<dbReference type="Gene3D" id="4.10.240.10">
    <property type="entry name" value="Zn(2)-C6 fungal-type DNA-binding domain"/>
    <property type="match status" value="1"/>
</dbReference>
<evidence type="ECO:0000256" key="2">
    <source>
        <dbReference type="ARBA" id="ARBA00022723"/>
    </source>
</evidence>
<dbReference type="PROSITE" id="PS00463">
    <property type="entry name" value="ZN2_CY6_FUNGAL_1"/>
    <property type="match status" value="1"/>
</dbReference>
<keyword evidence="5" id="KW-0539">Nucleus</keyword>
<keyword evidence="2" id="KW-0479">Metal-binding</keyword>
<feature type="domain" description="Zn(2)-C6 fungal-type" evidence="7">
    <location>
        <begin position="14"/>
        <end position="44"/>
    </location>
</feature>
<organism evidence="8 9">
    <name type="scientific">Dactylonectria macrodidyma</name>
    <dbReference type="NCBI Taxonomy" id="307937"/>
    <lineage>
        <taxon>Eukaryota</taxon>
        <taxon>Fungi</taxon>
        <taxon>Dikarya</taxon>
        <taxon>Ascomycota</taxon>
        <taxon>Pezizomycotina</taxon>
        <taxon>Sordariomycetes</taxon>
        <taxon>Hypocreomycetidae</taxon>
        <taxon>Hypocreales</taxon>
        <taxon>Nectriaceae</taxon>
        <taxon>Dactylonectria</taxon>
    </lineage>
</organism>
<sequence length="412" mass="45397">MEPSEGSPRIARISCIPCRKSKRRCDKKIPSCDLCTKKEVDCSYPLRHSAAKAQAALLAASNSVRGPDTSSLDSLSFSGNGQGSPEPFSTSAESDVSAVYFLAPRLFQQSHLELPQPGLSITIDVSSLLGNASSVRDIAIKFFTTIHQWLPIISKQAFFSSLLNPIAQRRTEQRLLTLCMKLCCTEPGDDPRAGIYRIAKEFHHKAETYGPLSTQVLQAGILIAVYELGQSIYPAAYLTVGACARYGLALKIDHASVVSGVDAESPRPWNETEERKRVWWAVLILDRYLSLSNPSRALSSEDPTFDSYLPVDDTAWDEGTAKPGDVVTISTGFTLKTGNFARLAQATYLLSQTLRLISETVKENNVAHSNQVMQLRRTILSLVHAADREVEIRRIEFCAQSELCLRSVNSKL</sequence>
<evidence type="ECO:0000256" key="5">
    <source>
        <dbReference type="ARBA" id="ARBA00023242"/>
    </source>
</evidence>
<accession>A0A9P9DMC4</accession>
<evidence type="ECO:0000256" key="4">
    <source>
        <dbReference type="ARBA" id="ARBA00023163"/>
    </source>
</evidence>
<keyword evidence="3" id="KW-0805">Transcription regulation</keyword>
<reference evidence="8" key="1">
    <citation type="journal article" date="2021" name="Nat. Commun.">
        <title>Genetic determinants of endophytism in the Arabidopsis root mycobiome.</title>
        <authorList>
            <person name="Mesny F."/>
            <person name="Miyauchi S."/>
            <person name="Thiergart T."/>
            <person name="Pickel B."/>
            <person name="Atanasova L."/>
            <person name="Karlsson M."/>
            <person name="Huettel B."/>
            <person name="Barry K.W."/>
            <person name="Haridas S."/>
            <person name="Chen C."/>
            <person name="Bauer D."/>
            <person name="Andreopoulos W."/>
            <person name="Pangilinan J."/>
            <person name="LaButti K."/>
            <person name="Riley R."/>
            <person name="Lipzen A."/>
            <person name="Clum A."/>
            <person name="Drula E."/>
            <person name="Henrissat B."/>
            <person name="Kohler A."/>
            <person name="Grigoriev I.V."/>
            <person name="Martin F.M."/>
            <person name="Hacquard S."/>
        </authorList>
    </citation>
    <scope>NUCLEOTIDE SEQUENCE</scope>
    <source>
        <strain evidence="8">MPI-CAGE-AT-0147</strain>
    </source>
</reference>
<evidence type="ECO:0000313" key="8">
    <source>
        <dbReference type="EMBL" id="KAH7121582.1"/>
    </source>
</evidence>
<keyword evidence="9" id="KW-1185">Reference proteome</keyword>
<dbReference type="InterPro" id="IPR050815">
    <property type="entry name" value="TF_fung"/>
</dbReference>
<evidence type="ECO:0000313" key="9">
    <source>
        <dbReference type="Proteomes" id="UP000738349"/>
    </source>
</evidence>
<dbReference type="PANTHER" id="PTHR47338:SF20">
    <property type="entry name" value="ZN(II)2CYS6 TRANSCRIPTION FACTOR (EUROFUNG)"/>
    <property type="match status" value="1"/>
</dbReference>
<dbReference type="GO" id="GO:0003677">
    <property type="term" value="F:DNA binding"/>
    <property type="evidence" value="ECO:0007669"/>
    <property type="project" value="InterPro"/>
</dbReference>
<dbReference type="PANTHER" id="PTHR47338">
    <property type="entry name" value="ZN(II)2CYS6 TRANSCRIPTION FACTOR (EUROFUNG)-RELATED"/>
    <property type="match status" value="1"/>
</dbReference>
<evidence type="ECO:0000256" key="6">
    <source>
        <dbReference type="SAM" id="MobiDB-lite"/>
    </source>
</evidence>
<feature type="region of interest" description="Disordered" evidence="6">
    <location>
        <begin position="71"/>
        <end position="90"/>
    </location>
</feature>
<protein>
    <submittedName>
        <fullName evidence="8">Fungal-specific transcription factor</fullName>
    </submittedName>
</protein>
<dbReference type="Pfam" id="PF00172">
    <property type="entry name" value="Zn_clus"/>
    <property type="match status" value="1"/>
</dbReference>
<name>A0A9P9DMC4_9HYPO</name>
<dbReference type="SUPFAM" id="SSF57701">
    <property type="entry name" value="Zn2/Cys6 DNA-binding domain"/>
    <property type="match status" value="1"/>
</dbReference>
<evidence type="ECO:0000256" key="1">
    <source>
        <dbReference type="ARBA" id="ARBA00004123"/>
    </source>
</evidence>
<dbReference type="GO" id="GO:0000981">
    <property type="term" value="F:DNA-binding transcription factor activity, RNA polymerase II-specific"/>
    <property type="evidence" value="ECO:0007669"/>
    <property type="project" value="InterPro"/>
</dbReference>
<proteinExistence type="predicted"/>
<dbReference type="PROSITE" id="PS50048">
    <property type="entry name" value="ZN2_CY6_FUNGAL_2"/>
    <property type="match status" value="1"/>
</dbReference>
<dbReference type="GO" id="GO:0006351">
    <property type="term" value="P:DNA-templated transcription"/>
    <property type="evidence" value="ECO:0007669"/>
    <property type="project" value="InterPro"/>
</dbReference>
<comment type="subcellular location">
    <subcellularLocation>
        <location evidence="1">Nucleus</location>
    </subcellularLocation>
</comment>
<gene>
    <name evidence="8" type="ORF">EDB81DRAFT_666114</name>
</gene>
<dbReference type="AlphaFoldDB" id="A0A9P9DMC4"/>
<dbReference type="Pfam" id="PF04082">
    <property type="entry name" value="Fungal_trans"/>
    <property type="match status" value="1"/>
</dbReference>
<dbReference type="InterPro" id="IPR036864">
    <property type="entry name" value="Zn2-C6_fun-type_DNA-bd_sf"/>
</dbReference>
<dbReference type="InterPro" id="IPR007219">
    <property type="entry name" value="XnlR_reg_dom"/>
</dbReference>
<dbReference type="SMART" id="SM00066">
    <property type="entry name" value="GAL4"/>
    <property type="match status" value="1"/>
</dbReference>
<keyword evidence="4" id="KW-0804">Transcription</keyword>
<dbReference type="GO" id="GO:0005634">
    <property type="term" value="C:nucleus"/>
    <property type="evidence" value="ECO:0007669"/>
    <property type="project" value="UniProtKB-SubCell"/>
</dbReference>
<dbReference type="CDD" id="cd12148">
    <property type="entry name" value="fungal_TF_MHR"/>
    <property type="match status" value="1"/>
</dbReference>
<dbReference type="Proteomes" id="UP000738349">
    <property type="component" value="Unassembled WGS sequence"/>
</dbReference>